<evidence type="ECO:0000313" key="4">
    <source>
        <dbReference type="Proteomes" id="UP000257123"/>
    </source>
</evidence>
<evidence type="ECO:0000313" key="2">
    <source>
        <dbReference type="EMBL" id="RFA99507.1"/>
    </source>
</evidence>
<accession>A0A371R620</accession>
<sequence length="349" mass="39172">MEVYTIGYSGFSPEAFLQTLKNLGVEVLIDVRRFPRSKTTFFSAENLKEALNKAGISYVWLGELGALGVRGPRAGCVESETFDSYVWRLYHYAPSIFQLDRLLKIAEKHTSVLMCREENWRHCHRQFLADFLVERGRRVLHIRSRGALEEHVKTSCYGAFKLPPVELVKRVYQDFGHLCQTGPVYLFGGALEGSTADIDVVIYGVGEGLPEGYDAQFIPAPRADLFHFHVTYNGVLICGKPLVIPFEQSLLNELAETEERVFLYLNSRDPVVVCKAAKELAFAAAAVLCGPGAATWNAVRKCLKNYGVEPPDGFKRCLTPPSLSELRKYREVVEKLASFLREARGQAAR</sequence>
<dbReference type="Proteomes" id="UP000257123">
    <property type="component" value="Unassembled WGS sequence"/>
</dbReference>
<dbReference type="InterPro" id="IPR007438">
    <property type="entry name" value="DUF488"/>
</dbReference>
<proteinExistence type="predicted"/>
<reference evidence="3 4" key="1">
    <citation type="submission" date="2017-07" db="EMBL/GenBank/DDBJ databases">
        <title>Draft genome sequence of aerobic hyperthermophilic archaea, Pyrobaculum aerophilum YKB31 and YKB32.</title>
        <authorList>
            <person name="Mochizuki T."/>
            <person name="Berliner A.J."/>
            <person name="Yoshida-Takashima Y."/>
            <person name="Takaki Y."/>
            <person name="Nunoura T."/>
            <person name="Takai K."/>
        </authorList>
    </citation>
    <scope>NUCLEOTIDE SEQUENCE [LARGE SCALE GENOMIC DNA]</scope>
    <source>
        <strain evidence="1 4">YKB31</strain>
        <strain evidence="2 3">YKB32</strain>
    </source>
</reference>
<dbReference type="Pfam" id="PF04343">
    <property type="entry name" value="DUF488"/>
    <property type="match status" value="1"/>
</dbReference>
<dbReference type="PANTHER" id="PTHR39337">
    <property type="entry name" value="BLR5642 PROTEIN"/>
    <property type="match status" value="1"/>
</dbReference>
<evidence type="ECO:0000313" key="1">
    <source>
        <dbReference type="EMBL" id="RFA97694.1"/>
    </source>
</evidence>
<evidence type="ECO:0008006" key="5">
    <source>
        <dbReference type="Google" id="ProtNLM"/>
    </source>
</evidence>
<dbReference type="OrthoDB" id="28572at2157"/>
<dbReference type="AlphaFoldDB" id="A0A371R620"/>
<comment type="caution">
    <text evidence="2">The sequence shown here is derived from an EMBL/GenBank/DDBJ whole genome shotgun (WGS) entry which is preliminary data.</text>
</comment>
<dbReference type="EMBL" id="NMUE01000004">
    <property type="protein sequence ID" value="RFA97694.1"/>
    <property type="molecule type" value="Genomic_DNA"/>
</dbReference>
<dbReference type="Proteomes" id="UP000256877">
    <property type="component" value="Unassembled WGS sequence"/>
</dbReference>
<dbReference type="EMBL" id="NMUF01000005">
    <property type="protein sequence ID" value="RFA99507.1"/>
    <property type="molecule type" value="Genomic_DNA"/>
</dbReference>
<evidence type="ECO:0000313" key="3">
    <source>
        <dbReference type="Proteomes" id="UP000256877"/>
    </source>
</evidence>
<dbReference type="RefSeq" id="WP_116420526.1">
    <property type="nucleotide sequence ID" value="NZ_NMUE01000004.1"/>
</dbReference>
<name>A0A371R620_9CREN</name>
<protein>
    <recommendedName>
        <fullName evidence="5">DUF488 domain-containing protein</fullName>
    </recommendedName>
</protein>
<gene>
    <name evidence="1" type="ORF">CGL51_02175</name>
    <name evidence="2" type="ORF">CGL52_02940</name>
</gene>
<dbReference type="PANTHER" id="PTHR39337:SF1">
    <property type="entry name" value="BLR5642 PROTEIN"/>
    <property type="match status" value="1"/>
</dbReference>
<organism evidence="2 3">
    <name type="scientific">Pyrobaculum aerophilum</name>
    <dbReference type="NCBI Taxonomy" id="13773"/>
    <lineage>
        <taxon>Archaea</taxon>
        <taxon>Thermoproteota</taxon>
        <taxon>Thermoprotei</taxon>
        <taxon>Thermoproteales</taxon>
        <taxon>Thermoproteaceae</taxon>
        <taxon>Pyrobaculum</taxon>
    </lineage>
</organism>